<gene>
    <name evidence="3" type="ORF">CGZ94_02890</name>
</gene>
<evidence type="ECO:0000256" key="1">
    <source>
        <dbReference type="SAM" id="MobiDB-lite"/>
    </source>
</evidence>
<dbReference type="EMBL" id="NMVO01000001">
    <property type="protein sequence ID" value="OYO17835.1"/>
    <property type="molecule type" value="Genomic_DNA"/>
</dbReference>
<organism evidence="3 4">
    <name type="scientific">Enemella evansiae</name>
    <dbReference type="NCBI Taxonomy" id="2016499"/>
    <lineage>
        <taxon>Bacteria</taxon>
        <taxon>Bacillati</taxon>
        <taxon>Actinomycetota</taxon>
        <taxon>Actinomycetes</taxon>
        <taxon>Propionibacteriales</taxon>
        <taxon>Propionibacteriaceae</taxon>
        <taxon>Enemella</taxon>
    </lineage>
</organism>
<feature type="region of interest" description="Disordered" evidence="1">
    <location>
        <begin position="30"/>
        <end position="94"/>
    </location>
</feature>
<evidence type="ECO:0000256" key="2">
    <source>
        <dbReference type="SAM" id="SignalP"/>
    </source>
</evidence>
<dbReference type="AlphaFoldDB" id="A0A255GPT9"/>
<dbReference type="RefSeq" id="WP_094404588.1">
    <property type="nucleotide sequence ID" value="NZ_NMVO01000001.1"/>
</dbReference>
<proteinExistence type="predicted"/>
<accession>A0A255GPT9</accession>
<protein>
    <submittedName>
        <fullName evidence="3">Uncharacterized protein</fullName>
    </submittedName>
</protein>
<reference evidence="3 4" key="1">
    <citation type="submission" date="2017-07" db="EMBL/GenBank/DDBJ databases">
        <title>Draft whole genome sequences of clinical Proprionibacteriaceae strains.</title>
        <authorList>
            <person name="Bernier A.-M."/>
            <person name="Bernard K."/>
            <person name="Domingo M.-C."/>
        </authorList>
    </citation>
    <scope>NUCLEOTIDE SEQUENCE [LARGE SCALE GENOMIC DNA]</scope>
    <source>
        <strain evidence="3 4">NML 030167</strain>
    </source>
</reference>
<evidence type="ECO:0000313" key="3">
    <source>
        <dbReference type="EMBL" id="OYO17835.1"/>
    </source>
</evidence>
<keyword evidence="4" id="KW-1185">Reference proteome</keyword>
<evidence type="ECO:0000313" key="4">
    <source>
        <dbReference type="Proteomes" id="UP000215896"/>
    </source>
</evidence>
<sequence length="238" mass="24093">MSDNSRIATLATVLTTGLAGLALTTAVATAAPTQDPGPGSAATAPAPQQQSGRLTPPRDAASPVQITVTGLRPDDRPTATIGEPGAGAGTEASGAVGADGRAVLTVPAPEGGWQQGQEYAAAVTVTEAGDPYWQTTFTFNGNAGDLGRELIAPTRANEPVMVQLTGLKGYAPVVGNVGSWGTEESIDRVGSTADPEGNVTLALAAPPNGWVIGQRYAVYISGGDPADKFWMTQFVYAG</sequence>
<keyword evidence="2" id="KW-0732">Signal</keyword>
<feature type="chain" id="PRO_5038749066" evidence="2">
    <location>
        <begin position="31"/>
        <end position="238"/>
    </location>
</feature>
<feature type="signal peptide" evidence="2">
    <location>
        <begin position="1"/>
        <end position="30"/>
    </location>
</feature>
<feature type="compositionally biased region" description="Low complexity" evidence="1">
    <location>
        <begin position="30"/>
        <end position="52"/>
    </location>
</feature>
<dbReference type="Proteomes" id="UP000215896">
    <property type="component" value="Unassembled WGS sequence"/>
</dbReference>
<name>A0A255GPT9_9ACTN</name>
<comment type="caution">
    <text evidence="3">The sequence shown here is derived from an EMBL/GenBank/DDBJ whole genome shotgun (WGS) entry which is preliminary data.</text>
</comment>